<gene>
    <name evidence="2" type="ORF">GOP47_0007970</name>
</gene>
<dbReference type="OrthoDB" id="1903453at2759"/>
<evidence type="ECO:0000313" key="2">
    <source>
        <dbReference type="EMBL" id="KAI5078146.1"/>
    </source>
</evidence>
<dbReference type="Proteomes" id="UP000886520">
    <property type="component" value="Chromosome 7"/>
</dbReference>
<evidence type="ECO:0000313" key="3">
    <source>
        <dbReference type="Proteomes" id="UP000886520"/>
    </source>
</evidence>
<keyword evidence="3" id="KW-1185">Reference proteome</keyword>
<dbReference type="PANTHER" id="PTHR36986:SF1">
    <property type="entry name" value="UPF0643 PROTEIN PB2B2.08"/>
    <property type="match status" value="1"/>
</dbReference>
<dbReference type="EMBL" id="JABFUD020000007">
    <property type="protein sequence ID" value="KAI5078146.1"/>
    <property type="molecule type" value="Genomic_DNA"/>
</dbReference>
<evidence type="ECO:0000256" key="1">
    <source>
        <dbReference type="SAM" id="MobiDB-lite"/>
    </source>
</evidence>
<sequence>MVESMGLEAAHEKPEEAFSVMEPSQEVSSNPLDTPLVECFEWRLVSNRLMTRGCEAAQDMRFYMVVFRSKRREGADSKALYAADANAHEEAKHSGGLLMYWYGSLNERRECFATCIWKSREDALRATKLPKHIEAAMLASQMYEFYRLEKYWLTFSIDGEPRFEDVNGIIAHI</sequence>
<protein>
    <submittedName>
        <fullName evidence="2">Uncharacterized protein</fullName>
    </submittedName>
</protein>
<reference evidence="2" key="1">
    <citation type="submission" date="2021-01" db="EMBL/GenBank/DDBJ databases">
        <title>Adiantum capillus-veneris genome.</title>
        <authorList>
            <person name="Fang Y."/>
            <person name="Liao Q."/>
        </authorList>
    </citation>
    <scope>NUCLEOTIDE SEQUENCE</scope>
    <source>
        <strain evidence="2">H3</strain>
        <tissue evidence="2">Leaf</tissue>
    </source>
</reference>
<proteinExistence type="predicted"/>
<organism evidence="2 3">
    <name type="scientific">Adiantum capillus-veneris</name>
    <name type="common">Maidenhair fern</name>
    <dbReference type="NCBI Taxonomy" id="13818"/>
    <lineage>
        <taxon>Eukaryota</taxon>
        <taxon>Viridiplantae</taxon>
        <taxon>Streptophyta</taxon>
        <taxon>Embryophyta</taxon>
        <taxon>Tracheophyta</taxon>
        <taxon>Polypodiopsida</taxon>
        <taxon>Polypodiidae</taxon>
        <taxon>Polypodiales</taxon>
        <taxon>Pteridineae</taxon>
        <taxon>Pteridaceae</taxon>
        <taxon>Vittarioideae</taxon>
        <taxon>Adiantum</taxon>
    </lineage>
</organism>
<comment type="caution">
    <text evidence="2">The sequence shown here is derived from an EMBL/GenBank/DDBJ whole genome shotgun (WGS) entry which is preliminary data.</text>
</comment>
<dbReference type="AlphaFoldDB" id="A0A9D4ZM06"/>
<name>A0A9D4ZM06_ADICA</name>
<accession>A0A9D4ZM06</accession>
<feature type="region of interest" description="Disordered" evidence="1">
    <location>
        <begin position="1"/>
        <end position="26"/>
    </location>
</feature>
<dbReference type="PANTHER" id="PTHR36986">
    <property type="entry name" value="UPF0643 PROTEIN PB2B2.08"/>
    <property type="match status" value="1"/>
</dbReference>